<keyword evidence="9" id="KW-1185">Reference proteome</keyword>
<keyword evidence="3" id="KW-0255">Endonuclease</keyword>
<dbReference type="AlphaFoldDB" id="A0A7X6I9T0"/>
<dbReference type="GO" id="GO:0003676">
    <property type="term" value="F:nucleic acid binding"/>
    <property type="evidence" value="ECO:0007669"/>
    <property type="project" value="InterPro"/>
</dbReference>
<evidence type="ECO:0000256" key="1">
    <source>
        <dbReference type="ARBA" id="ARBA00022722"/>
    </source>
</evidence>
<dbReference type="GO" id="GO:0004519">
    <property type="term" value="F:endonuclease activity"/>
    <property type="evidence" value="ECO:0007669"/>
    <property type="project" value="UniProtKB-KW"/>
</dbReference>
<sequence>MSKRSSKQSIVILSSSGPGTWSARGASSIFFGRRATLSNRCKPQAGPRGDRSRLILFFLSFLFLLFPHALYAWGETGHRIVADVAERLLGEQARKETRVLIGEASLASVADWADRVRGDRPETAPWHFVDIPFKASGYDPKRDCAGGDCVIAVIERFRRILSDRDRPAEERAEALKFLVHFVADLHQPLHTADRGDRGGNDVQVIFFGEKIYPFSERPWNLHTVWDSGLIDQTGLSEAAYVAHLQLWLKKRSIPDLRKGTVVDWALEAHRAAVDVAYRLPKNRRLSKNYLEKSRPVMDELLAKAGVRLARVLNETFQTGK</sequence>
<keyword evidence="7" id="KW-1133">Transmembrane helix</keyword>
<dbReference type="CDD" id="cd11010">
    <property type="entry name" value="S1-P1_nuclease"/>
    <property type="match status" value="1"/>
</dbReference>
<dbReference type="EMBL" id="VTOW01000001">
    <property type="protein sequence ID" value="NKE69756.1"/>
    <property type="molecule type" value="Genomic_DNA"/>
</dbReference>
<dbReference type="InterPro" id="IPR008947">
    <property type="entry name" value="PLipase_C/P1_nuclease_dom_sf"/>
</dbReference>
<name>A0A7X6I9T0_9BACT</name>
<dbReference type="PANTHER" id="PTHR33146:SF26">
    <property type="entry name" value="ENDONUCLEASE 4"/>
    <property type="match status" value="1"/>
</dbReference>
<reference evidence="8 9" key="1">
    <citation type="journal article" date="2020" name="Nature">
        <title>Bacterial chemolithoautotrophy via manganese oxidation.</title>
        <authorList>
            <person name="Yu H."/>
            <person name="Leadbetter J.R."/>
        </authorList>
    </citation>
    <scope>NUCLEOTIDE SEQUENCE [LARGE SCALE GENOMIC DNA]</scope>
    <source>
        <strain evidence="8 9">Mn-1</strain>
    </source>
</reference>
<evidence type="ECO:0000256" key="7">
    <source>
        <dbReference type="SAM" id="Phobius"/>
    </source>
</evidence>
<evidence type="ECO:0000256" key="3">
    <source>
        <dbReference type="ARBA" id="ARBA00022759"/>
    </source>
</evidence>
<feature type="transmembrane region" description="Helical" evidence="7">
    <location>
        <begin position="54"/>
        <end position="73"/>
    </location>
</feature>
<keyword evidence="1" id="KW-0540">Nuclease</keyword>
<keyword evidence="4" id="KW-0378">Hydrolase</keyword>
<evidence type="ECO:0000313" key="8">
    <source>
        <dbReference type="EMBL" id="NKE69756.1"/>
    </source>
</evidence>
<dbReference type="PANTHER" id="PTHR33146">
    <property type="entry name" value="ENDONUCLEASE 4"/>
    <property type="match status" value="1"/>
</dbReference>
<protein>
    <submittedName>
        <fullName evidence="8">S1/P1 nuclease</fullName>
    </submittedName>
</protein>
<gene>
    <name evidence="8" type="ORF">MNODULE_03220</name>
</gene>
<keyword evidence="5" id="KW-1015">Disulfide bond</keyword>
<dbReference type="Pfam" id="PF02265">
    <property type="entry name" value="S1-P1_nuclease"/>
    <property type="match status" value="1"/>
</dbReference>
<dbReference type="GO" id="GO:0046872">
    <property type="term" value="F:metal ion binding"/>
    <property type="evidence" value="ECO:0007669"/>
    <property type="project" value="UniProtKB-KW"/>
</dbReference>
<comment type="caution">
    <text evidence="8">The sequence shown here is derived from an EMBL/GenBank/DDBJ whole genome shotgun (WGS) entry which is preliminary data.</text>
</comment>
<dbReference type="InterPro" id="IPR003154">
    <property type="entry name" value="S1/P1nuclease"/>
</dbReference>
<evidence type="ECO:0000256" key="2">
    <source>
        <dbReference type="ARBA" id="ARBA00022723"/>
    </source>
</evidence>
<dbReference type="Proteomes" id="UP000534783">
    <property type="component" value="Unassembled WGS sequence"/>
</dbReference>
<organism evidence="8 9">
    <name type="scientific">Candidatus Manganitrophus noduliformans</name>
    <dbReference type="NCBI Taxonomy" id="2606439"/>
    <lineage>
        <taxon>Bacteria</taxon>
        <taxon>Pseudomonadati</taxon>
        <taxon>Nitrospirota</taxon>
        <taxon>Nitrospiria</taxon>
        <taxon>Candidatus Troglogloeales</taxon>
        <taxon>Candidatus Manganitrophaceae</taxon>
        <taxon>Candidatus Manganitrophus</taxon>
    </lineage>
</organism>
<keyword evidence="7" id="KW-0472">Membrane</keyword>
<proteinExistence type="predicted"/>
<dbReference type="GO" id="GO:0016788">
    <property type="term" value="F:hydrolase activity, acting on ester bonds"/>
    <property type="evidence" value="ECO:0007669"/>
    <property type="project" value="InterPro"/>
</dbReference>
<dbReference type="GO" id="GO:0006308">
    <property type="term" value="P:DNA catabolic process"/>
    <property type="evidence" value="ECO:0007669"/>
    <property type="project" value="InterPro"/>
</dbReference>
<dbReference type="Gene3D" id="1.10.575.10">
    <property type="entry name" value="P1 Nuclease"/>
    <property type="match status" value="1"/>
</dbReference>
<keyword evidence="6" id="KW-0325">Glycoprotein</keyword>
<evidence type="ECO:0000256" key="6">
    <source>
        <dbReference type="ARBA" id="ARBA00023180"/>
    </source>
</evidence>
<keyword evidence="7" id="KW-0812">Transmembrane</keyword>
<keyword evidence="2" id="KW-0479">Metal-binding</keyword>
<evidence type="ECO:0000256" key="5">
    <source>
        <dbReference type="ARBA" id="ARBA00023157"/>
    </source>
</evidence>
<dbReference type="SUPFAM" id="SSF48537">
    <property type="entry name" value="Phospholipase C/P1 nuclease"/>
    <property type="match status" value="1"/>
</dbReference>
<evidence type="ECO:0000313" key="9">
    <source>
        <dbReference type="Proteomes" id="UP000534783"/>
    </source>
</evidence>
<accession>A0A7X6I9T0</accession>
<evidence type="ECO:0000256" key="4">
    <source>
        <dbReference type="ARBA" id="ARBA00022801"/>
    </source>
</evidence>